<dbReference type="GO" id="GO:0005634">
    <property type="term" value="C:nucleus"/>
    <property type="evidence" value="ECO:0007669"/>
    <property type="project" value="UniProtKB-SubCell"/>
</dbReference>
<dbReference type="Pfam" id="PF00808">
    <property type="entry name" value="CBFD_NFYB_HMF"/>
    <property type="match status" value="1"/>
</dbReference>
<dbReference type="PANTHER" id="PTHR10252:SF93">
    <property type="entry name" value="DNA POLYMERASE II SUBUNIT B3-1"/>
    <property type="match status" value="1"/>
</dbReference>
<keyword evidence="6" id="KW-1185">Reference proteome</keyword>
<dbReference type="InterPro" id="IPR003958">
    <property type="entry name" value="CBFA_NFYB_domain"/>
</dbReference>
<dbReference type="GO" id="GO:0006355">
    <property type="term" value="P:regulation of DNA-templated transcription"/>
    <property type="evidence" value="ECO:0007669"/>
    <property type="project" value="TreeGrafter"/>
</dbReference>
<dbReference type="GO" id="GO:0046982">
    <property type="term" value="F:protein heterodimerization activity"/>
    <property type="evidence" value="ECO:0007669"/>
    <property type="project" value="InterPro"/>
</dbReference>
<dbReference type="AlphaFoldDB" id="A0A7J7C0I9"/>
<dbReference type="SUPFAM" id="SSF47113">
    <property type="entry name" value="Histone-fold"/>
    <property type="match status" value="1"/>
</dbReference>
<feature type="region of interest" description="Disordered" evidence="3">
    <location>
        <begin position="1"/>
        <end position="127"/>
    </location>
</feature>
<dbReference type="FunCoup" id="A0A7J7C0I9">
    <property type="interactions" value="107"/>
</dbReference>
<feature type="compositionally biased region" description="Basic residues" evidence="3">
    <location>
        <begin position="105"/>
        <end position="115"/>
    </location>
</feature>
<dbReference type="EMBL" id="JAAARO010000022">
    <property type="protein sequence ID" value="KAF5727445.1"/>
    <property type="molecule type" value="Genomic_DNA"/>
</dbReference>
<dbReference type="GO" id="GO:0000976">
    <property type="term" value="F:transcription cis-regulatory region binding"/>
    <property type="evidence" value="ECO:0007669"/>
    <property type="project" value="TreeGrafter"/>
</dbReference>
<dbReference type="Gene3D" id="1.10.20.10">
    <property type="entry name" value="Histone, subunit A"/>
    <property type="match status" value="1"/>
</dbReference>
<proteinExistence type="predicted"/>
<feature type="domain" description="Transcription factor CBF/NF-Y/archaeal histone" evidence="4">
    <location>
        <begin position="133"/>
        <end position="195"/>
    </location>
</feature>
<keyword evidence="2" id="KW-0539">Nucleus</keyword>
<evidence type="ECO:0000256" key="3">
    <source>
        <dbReference type="SAM" id="MobiDB-lite"/>
    </source>
</evidence>
<organism evidence="5 6">
    <name type="scientific">Tripterygium wilfordii</name>
    <name type="common">Thunder God vine</name>
    <dbReference type="NCBI Taxonomy" id="458696"/>
    <lineage>
        <taxon>Eukaryota</taxon>
        <taxon>Viridiplantae</taxon>
        <taxon>Streptophyta</taxon>
        <taxon>Embryophyta</taxon>
        <taxon>Tracheophyta</taxon>
        <taxon>Spermatophyta</taxon>
        <taxon>Magnoliopsida</taxon>
        <taxon>eudicotyledons</taxon>
        <taxon>Gunneridae</taxon>
        <taxon>Pentapetalae</taxon>
        <taxon>rosids</taxon>
        <taxon>fabids</taxon>
        <taxon>Celastrales</taxon>
        <taxon>Celastraceae</taxon>
        <taxon>Tripterygium</taxon>
    </lineage>
</organism>
<dbReference type="Proteomes" id="UP000593562">
    <property type="component" value="Unassembled WGS sequence"/>
</dbReference>
<dbReference type="InterPro" id="IPR009072">
    <property type="entry name" value="Histone-fold"/>
</dbReference>
<gene>
    <name evidence="5" type="ORF">HS088_TW22G01138</name>
</gene>
<evidence type="ECO:0000313" key="5">
    <source>
        <dbReference type="EMBL" id="KAF5727445.1"/>
    </source>
</evidence>
<evidence type="ECO:0000259" key="4">
    <source>
        <dbReference type="Pfam" id="PF00808"/>
    </source>
</evidence>
<dbReference type="OrthoDB" id="636685at2759"/>
<dbReference type="PANTHER" id="PTHR10252">
    <property type="entry name" value="HISTONE-LIKE TRANSCRIPTION FACTOR CCAAT-RELATED"/>
    <property type="match status" value="1"/>
</dbReference>
<evidence type="ECO:0000313" key="6">
    <source>
        <dbReference type="Proteomes" id="UP000593562"/>
    </source>
</evidence>
<reference evidence="5 6" key="1">
    <citation type="journal article" date="2020" name="Nat. Commun.">
        <title>Genome of Tripterygium wilfordii and identification of cytochrome P450 involved in triptolide biosynthesis.</title>
        <authorList>
            <person name="Tu L."/>
            <person name="Su P."/>
            <person name="Zhang Z."/>
            <person name="Gao L."/>
            <person name="Wang J."/>
            <person name="Hu T."/>
            <person name="Zhou J."/>
            <person name="Zhang Y."/>
            <person name="Zhao Y."/>
            <person name="Liu Y."/>
            <person name="Song Y."/>
            <person name="Tong Y."/>
            <person name="Lu Y."/>
            <person name="Yang J."/>
            <person name="Xu C."/>
            <person name="Jia M."/>
            <person name="Peters R.J."/>
            <person name="Huang L."/>
            <person name="Gao W."/>
        </authorList>
    </citation>
    <scope>NUCLEOTIDE SEQUENCE [LARGE SCALE GENOMIC DNA]</scope>
    <source>
        <strain evidence="6">cv. XIE 37</strain>
        <tissue evidence="5">Leaf</tissue>
    </source>
</reference>
<protein>
    <submittedName>
        <fullName evidence="5">Putative Nuclear factor Y</fullName>
    </submittedName>
</protein>
<comment type="caution">
    <text evidence="5">The sequence shown here is derived from an EMBL/GenBank/DDBJ whole genome shotgun (WGS) entry which is preliminary data.</text>
</comment>
<comment type="subcellular location">
    <subcellularLocation>
        <location evidence="1">Nucleus</location>
    </subcellularLocation>
</comment>
<feature type="compositionally biased region" description="Basic and acidic residues" evidence="3">
    <location>
        <begin position="28"/>
        <end position="47"/>
    </location>
</feature>
<name>A0A7J7C0I9_TRIWF</name>
<evidence type="ECO:0000256" key="1">
    <source>
        <dbReference type="ARBA" id="ARBA00004123"/>
    </source>
</evidence>
<dbReference type="InParanoid" id="A0A7J7C0I9"/>
<sequence>MEGPKIQNKLVTPVGEELKQKTLASTEKSGEESEKKKQKIGVEESTKKSNTKSPKKESKSIKRSSNRRASESEVVVTDGYEEQIQTPQKSSHKKKFTNGNGNGGKPKKSEKKRKREEKDEEFENGKEDSKLCRFPMNRIKRVVSDENPALNIKQDALFLVNKATEKFLEQFCEEGYEFSVRDCRKYLDYKQLVSVVSQDKRFDFLLDFVPKKVRAEDALAERKLTELGQAEESTD</sequence>
<evidence type="ECO:0000256" key="2">
    <source>
        <dbReference type="ARBA" id="ARBA00023242"/>
    </source>
</evidence>
<dbReference type="InterPro" id="IPR050568">
    <property type="entry name" value="Transcr_DNA_Rep_Reg"/>
</dbReference>
<accession>A0A7J7C0I9</accession>